<dbReference type="GO" id="GO:0003677">
    <property type="term" value="F:DNA binding"/>
    <property type="evidence" value="ECO:0007669"/>
    <property type="project" value="InterPro"/>
</dbReference>
<evidence type="ECO:0000259" key="1">
    <source>
        <dbReference type="Pfam" id="PF14372"/>
    </source>
</evidence>
<gene>
    <name evidence="2" type="ORF">POM88_008828</name>
</gene>
<dbReference type="InterPro" id="IPR012337">
    <property type="entry name" value="RNaseH-like_sf"/>
</dbReference>
<feature type="domain" description="hAT-like transposase RNase-H fold" evidence="1">
    <location>
        <begin position="149"/>
        <end position="194"/>
    </location>
</feature>
<reference evidence="2" key="2">
    <citation type="submission" date="2023-05" db="EMBL/GenBank/DDBJ databases">
        <authorList>
            <person name="Schelkunov M.I."/>
        </authorList>
    </citation>
    <scope>NUCLEOTIDE SEQUENCE</scope>
    <source>
        <strain evidence="2">Hsosn_3</strain>
        <tissue evidence="2">Leaf</tissue>
    </source>
</reference>
<sequence length="195" mass="23223">MFLTTHWINDDLVKDGLKEQHDSIARIRNATRYVRSSPARLEKFRKCVEREKIKCDKMVVLDVDTRWNSTYTMLEVTVKYEGAFIRMVIEDNDYETFFKVNELEVVGENLKKKKKKVVEGPPLYDDFGNVNRFIKFLEIFYDVTIKLPGSKYFTSNVFFIELVKVQEAIMRLCSSEYILMRDMAKRMKDKYDKYG</sequence>
<dbReference type="Proteomes" id="UP001237642">
    <property type="component" value="Unassembled WGS sequence"/>
</dbReference>
<dbReference type="Pfam" id="PF14372">
    <property type="entry name" value="hAT-like_RNase-H"/>
    <property type="match status" value="1"/>
</dbReference>
<reference evidence="2" key="1">
    <citation type="submission" date="2023-02" db="EMBL/GenBank/DDBJ databases">
        <title>Genome of toxic invasive species Heracleum sosnowskyi carries increased number of genes despite the absence of recent whole-genome duplications.</title>
        <authorList>
            <person name="Schelkunov M."/>
            <person name="Shtratnikova V."/>
            <person name="Makarenko M."/>
            <person name="Klepikova A."/>
            <person name="Omelchenko D."/>
            <person name="Novikova G."/>
            <person name="Obukhova E."/>
            <person name="Bogdanov V."/>
            <person name="Penin A."/>
            <person name="Logacheva M."/>
        </authorList>
    </citation>
    <scope>NUCLEOTIDE SEQUENCE</scope>
    <source>
        <strain evidence="2">Hsosn_3</strain>
        <tissue evidence="2">Leaf</tissue>
    </source>
</reference>
<accession>A0AAD8JAJ8</accession>
<proteinExistence type="predicted"/>
<dbReference type="PANTHER" id="PTHR23272:SF161">
    <property type="entry name" value="ZINC FINGER BED DOMAIN-CONTAINING PROTEIN RICESLEEPER 1-LIKE"/>
    <property type="match status" value="1"/>
</dbReference>
<protein>
    <recommendedName>
        <fullName evidence="1">hAT-like transposase RNase-H fold domain-containing protein</fullName>
    </recommendedName>
</protein>
<keyword evidence="3" id="KW-1185">Reference proteome</keyword>
<name>A0AAD8JAJ8_9APIA</name>
<dbReference type="SUPFAM" id="SSF53098">
    <property type="entry name" value="Ribonuclease H-like"/>
    <property type="match status" value="1"/>
</dbReference>
<dbReference type="InterPro" id="IPR025525">
    <property type="entry name" value="hAT-like_transposase_RNase-H"/>
</dbReference>
<dbReference type="EMBL" id="JAUIZM010000002">
    <property type="protein sequence ID" value="KAK1398965.1"/>
    <property type="molecule type" value="Genomic_DNA"/>
</dbReference>
<evidence type="ECO:0000313" key="3">
    <source>
        <dbReference type="Proteomes" id="UP001237642"/>
    </source>
</evidence>
<comment type="caution">
    <text evidence="2">The sequence shown here is derived from an EMBL/GenBank/DDBJ whole genome shotgun (WGS) entry which is preliminary data.</text>
</comment>
<evidence type="ECO:0000313" key="2">
    <source>
        <dbReference type="EMBL" id="KAK1398965.1"/>
    </source>
</evidence>
<dbReference type="PANTHER" id="PTHR23272">
    <property type="entry name" value="BED FINGER-RELATED"/>
    <property type="match status" value="1"/>
</dbReference>
<dbReference type="AlphaFoldDB" id="A0AAD8JAJ8"/>
<organism evidence="2 3">
    <name type="scientific">Heracleum sosnowskyi</name>
    <dbReference type="NCBI Taxonomy" id="360622"/>
    <lineage>
        <taxon>Eukaryota</taxon>
        <taxon>Viridiplantae</taxon>
        <taxon>Streptophyta</taxon>
        <taxon>Embryophyta</taxon>
        <taxon>Tracheophyta</taxon>
        <taxon>Spermatophyta</taxon>
        <taxon>Magnoliopsida</taxon>
        <taxon>eudicotyledons</taxon>
        <taxon>Gunneridae</taxon>
        <taxon>Pentapetalae</taxon>
        <taxon>asterids</taxon>
        <taxon>campanulids</taxon>
        <taxon>Apiales</taxon>
        <taxon>Apiaceae</taxon>
        <taxon>Apioideae</taxon>
        <taxon>apioid superclade</taxon>
        <taxon>Tordylieae</taxon>
        <taxon>Tordyliinae</taxon>
        <taxon>Heracleum</taxon>
    </lineage>
</organism>